<dbReference type="PRINTS" id="PR00035">
    <property type="entry name" value="HTHGNTR"/>
</dbReference>
<dbReference type="AlphaFoldDB" id="A0A840YXQ7"/>
<proteinExistence type="predicted"/>
<organism evidence="5 6">
    <name type="scientific">Stakelama sediminis</name>
    <dbReference type="NCBI Taxonomy" id="463200"/>
    <lineage>
        <taxon>Bacteria</taxon>
        <taxon>Pseudomonadati</taxon>
        <taxon>Pseudomonadota</taxon>
        <taxon>Alphaproteobacteria</taxon>
        <taxon>Sphingomonadales</taxon>
        <taxon>Sphingomonadaceae</taxon>
        <taxon>Stakelama</taxon>
    </lineage>
</organism>
<dbReference type="GO" id="GO:0045892">
    <property type="term" value="P:negative regulation of DNA-templated transcription"/>
    <property type="evidence" value="ECO:0007669"/>
    <property type="project" value="TreeGrafter"/>
</dbReference>
<evidence type="ECO:0000256" key="3">
    <source>
        <dbReference type="ARBA" id="ARBA00023163"/>
    </source>
</evidence>
<dbReference type="PANTHER" id="PTHR44846">
    <property type="entry name" value="MANNOSYL-D-GLYCERATE TRANSPORT/METABOLISM SYSTEM REPRESSOR MNGR-RELATED"/>
    <property type="match status" value="1"/>
</dbReference>
<dbReference type="GO" id="GO:0003677">
    <property type="term" value="F:DNA binding"/>
    <property type="evidence" value="ECO:0007669"/>
    <property type="project" value="UniProtKB-KW"/>
</dbReference>
<dbReference type="SMART" id="SM00345">
    <property type="entry name" value="HTH_GNTR"/>
    <property type="match status" value="1"/>
</dbReference>
<dbReference type="CDD" id="cd07377">
    <property type="entry name" value="WHTH_GntR"/>
    <property type="match status" value="1"/>
</dbReference>
<keyword evidence="2" id="KW-0238">DNA-binding</keyword>
<keyword evidence="6" id="KW-1185">Reference proteome</keyword>
<evidence type="ECO:0000256" key="1">
    <source>
        <dbReference type="ARBA" id="ARBA00023015"/>
    </source>
</evidence>
<dbReference type="InterPro" id="IPR050679">
    <property type="entry name" value="Bact_HTH_transcr_reg"/>
</dbReference>
<evidence type="ECO:0000313" key="6">
    <source>
        <dbReference type="Proteomes" id="UP000554342"/>
    </source>
</evidence>
<keyword evidence="1" id="KW-0805">Transcription regulation</keyword>
<feature type="domain" description="HTH gntR-type" evidence="4">
    <location>
        <begin position="15"/>
        <end position="83"/>
    </location>
</feature>
<dbReference type="PROSITE" id="PS50949">
    <property type="entry name" value="HTH_GNTR"/>
    <property type="match status" value="1"/>
</dbReference>
<dbReference type="SUPFAM" id="SSF46785">
    <property type="entry name" value="Winged helix' DNA-binding domain"/>
    <property type="match status" value="1"/>
</dbReference>
<dbReference type="Proteomes" id="UP000554342">
    <property type="component" value="Unassembled WGS sequence"/>
</dbReference>
<dbReference type="InterPro" id="IPR011663">
    <property type="entry name" value="UTRA"/>
</dbReference>
<dbReference type="Pfam" id="PF07702">
    <property type="entry name" value="UTRA"/>
    <property type="match status" value="1"/>
</dbReference>
<dbReference type="InterPro" id="IPR000524">
    <property type="entry name" value="Tscrpt_reg_HTH_GntR"/>
</dbReference>
<reference evidence="5 6" key="1">
    <citation type="submission" date="2020-08" db="EMBL/GenBank/DDBJ databases">
        <title>Genomic Encyclopedia of Type Strains, Phase IV (KMG-IV): sequencing the most valuable type-strain genomes for metagenomic binning, comparative biology and taxonomic classification.</title>
        <authorList>
            <person name="Goeker M."/>
        </authorList>
    </citation>
    <scope>NUCLEOTIDE SEQUENCE [LARGE SCALE GENOMIC DNA]</scope>
    <source>
        <strain evidence="5 6">DSM 27203</strain>
    </source>
</reference>
<protein>
    <submittedName>
        <fullName evidence="5">GntR family transcriptional regulator</fullName>
    </submittedName>
</protein>
<evidence type="ECO:0000256" key="2">
    <source>
        <dbReference type="ARBA" id="ARBA00023125"/>
    </source>
</evidence>
<dbReference type="EMBL" id="JACIJI010000001">
    <property type="protein sequence ID" value="MBB5718443.1"/>
    <property type="molecule type" value="Genomic_DNA"/>
</dbReference>
<keyword evidence="3" id="KW-0804">Transcription</keyword>
<dbReference type="SUPFAM" id="SSF64288">
    <property type="entry name" value="Chorismate lyase-like"/>
    <property type="match status" value="1"/>
</dbReference>
<dbReference type="Pfam" id="PF00392">
    <property type="entry name" value="GntR"/>
    <property type="match status" value="1"/>
</dbReference>
<dbReference type="InterPro" id="IPR036390">
    <property type="entry name" value="WH_DNA-bd_sf"/>
</dbReference>
<dbReference type="Gene3D" id="1.10.10.10">
    <property type="entry name" value="Winged helix-like DNA-binding domain superfamily/Winged helix DNA-binding domain"/>
    <property type="match status" value="1"/>
</dbReference>
<dbReference type="GO" id="GO:0003700">
    <property type="term" value="F:DNA-binding transcription factor activity"/>
    <property type="evidence" value="ECO:0007669"/>
    <property type="project" value="InterPro"/>
</dbReference>
<dbReference type="PANTHER" id="PTHR44846:SF1">
    <property type="entry name" value="MANNOSYL-D-GLYCERATE TRANSPORT_METABOLISM SYSTEM REPRESSOR MNGR-RELATED"/>
    <property type="match status" value="1"/>
</dbReference>
<evidence type="ECO:0000259" key="4">
    <source>
        <dbReference type="PROSITE" id="PS50949"/>
    </source>
</evidence>
<comment type="caution">
    <text evidence="5">The sequence shown here is derived from an EMBL/GenBank/DDBJ whole genome shotgun (WGS) entry which is preliminary data.</text>
</comment>
<dbReference type="InterPro" id="IPR028978">
    <property type="entry name" value="Chorismate_lyase_/UTRA_dom_sf"/>
</dbReference>
<evidence type="ECO:0000313" key="5">
    <source>
        <dbReference type="EMBL" id="MBB5718443.1"/>
    </source>
</evidence>
<gene>
    <name evidence="5" type="ORF">FHR23_001350</name>
</gene>
<dbReference type="SMART" id="SM00866">
    <property type="entry name" value="UTRA"/>
    <property type="match status" value="1"/>
</dbReference>
<name>A0A840YXQ7_9SPHN</name>
<sequence length="244" mass="27024">MFVDRIGKLEEEGGAPLYMQLQRVLRSAIERQVLAPDEALPPERDLAEAYNISRVTVRKALDGLVDARLLMRRRGAGTFVASRVEKNFATISSFTEDMLSRGRQPHSEWLARSEGTVTPEEAMALGLGPGSPVYRFTRIRYADGQSMALEYATVPAQALASLNAVDESLYDALGDARPMRVLQRFRATLFTPEQTDLLGIPAGMPGLEIERRGFAADGRTVEFTKSYYRGDAYDFVAELSVAPQ</sequence>
<accession>A0A840YXQ7</accession>
<dbReference type="RefSeq" id="WP_184002076.1">
    <property type="nucleotide sequence ID" value="NZ_BAABIF010000004.1"/>
</dbReference>
<dbReference type="Gene3D" id="3.40.1410.10">
    <property type="entry name" value="Chorismate lyase-like"/>
    <property type="match status" value="1"/>
</dbReference>
<dbReference type="InterPro" id="IPR036388">
    <property type="entry name" value="WH-like_DNA-bd_sf"/>
</dbReference>